<dbReference type="PANTHER" id="PTHR43441">
    <property type="entry name" value="RIBOSOMAL-PROTEIN-SERINE ACETYLTRANSFERASE"/>
    <property type="match status" value="1"/>
</dbReference>
<protein>
    <recommendedName>
        <fullName evidence="1">N-acetyltransferase domain-containing protein</fullName>
    </recommendedName>
</protein>
<dbReference type="AlphaFoldDB" id="A0A9P7XTW3"/>
<dbReference type="Pfam" id="PF13302">
    <property type="entry name" value="Acetyltransf_3"/>
    <property type="match status" value="1"/>
</dbReference>
<dbReference type="InterPro" id="IPR051908">
    <property type="entry name" value="Ribosomal_N-acetyltransferase"/>
</dbReference>
<accession>A0A9P7XTW3</accession>
<sequence length="291" mass="33692">MVTASTQQPTANRAPPKQIKYTQLPATEYTQRTLGQMNGFVIETDQIQMRPLHLERDAPLLWEVYKNHTEIFKYFPGGSHPNYQSFYAEQERFCKSPDFFNWTVYVAAPAKKEDEEKGERKWVLCGSICLLDIVLHFRRFEVGSIWFHPSAQGTFVMVETTYALLRFSFEKLQAGRVQWKTHHENIASQKAALKLGFREEGLFKKHMIHADGTWRHTYFYAMTDDEWFGKVEETKDGRRGLEVVPGDESGEVEGRVEGREGLQWRLEGVVEGRKREGKALPEGIAWGEPLN</sequence>
<gene>
    <name evidence="2" type="ORF">KI688_002146</name>
</gene>
<comment type="caution">
    <text evidence="2">The sequence shown here is derived from an EMBL/GenBank/DDBJ whole genome shotgun (WGS) entry which is preliminary data.</text>
</comment>
<dbReference type="SUPFAM" id="SSF55729">
    <property type="entry name" value="Acyl-CoA N-acyltransferases (Nat)"/>
    <property type="match status" value="1"/>
</dbReference>
<evidence type="ECO:0000259" key="1">
    <source>
        <dbReference type="Pfam" id="PF13302"/>
    </source>
</evidence>
<dbReference type="Proteomes" id="UP000707451">
    <property type="component" value="Unassembled WGS sequence"/>
</dbReference>
<reference evidence="2" key="1">
    <citation type="submission" date="2021-06" db="EMBL/GenBank/DDBJ databases">
        <title>Genome Sequence of Mortierella hyaline Strain SCG-10, a Cold-Adapted, Nitrate-Reducing Fungus Isolated from Soil in Minnesota, USA.</title>
        <authorList>
            <person name="Aldossari N."/>
        </authorList>
    </citation>
    <scope>NUCLEOTIDE SEQUENCE</scope>
    <source>
        <strain evidence="2">SCG-10</strain>
    </source>
</reference>
<feature type="domain" description="N-acetyltransferase" evidence="1">
    <location>
        <begin position="48"/>
        <end position="198"/>
    </location>
</feature>
<proteinExistence type="predicted"/>
<dbReference type="GO" id="GO:1990189">
    <property type="term" value="F:protein N-terminal-serine acetyltransferase activity"/>
    <property type="evidence" value="ECO:0007669"/>
    <property type="project" value="TreeGrafter"/>
</dbReference>
<dbReference type="OrthoDB" id="41238at2759"/>
<evidence type="ECO:0000313" key="2">
    <source>
        <dbReference type="EMBL" id="KAG9065849.1"/>
    </source>
</evidence>
<organism evidence="2 3">
    <name type="scientific">Linnemannia hyalina</name>
    <dbReference type="NCBI Taxonomy" id="64524"/>
    <lineage>
        <taxon>Eukaryota</taxon>
        <taxon>Fungi</taxon>
        <taxon>Fungi incertae sedis</taxon>
        <taxon>Mucoromycota</taxon>
        <taxon>Mortierellomycotina</taxon>
        <taxon>Mortierellomycetes</taxon>
        <taxon>Mortierellales</taxon>
        <taxon>Mortierellaceae</taxon>
        <taxon>Linnemannia</taxon>
    </lineage>
</organism>
<evidence type="ECO:0000313" key="3">
    <source>
        <dbReference type="Proteomes" id="UP000707451"/>
    </source>
</evidence>
<keyword evidence="3" id="KW-1185">Reference proteome</keyword>
<name>A0A9P7XTW3_9FUNG</name>
<dbReference type="GO" id="GO:0008999">
    <property type="term" value="F:protein-N-terminal-alanine acetyltransferase activity"/>
    <property type="evidence" value="ECO:0007669"/>
    <property type="project" value="TreeGrafter"/>
</dbReference>
<dbReference type="InterPro" id="IPR016181">
    <property type="entry name" value="Acyl_CoA_acyltransferase"/>
</dbReference>
<dbReference type="PANTHER" id="PTHR43441:SF2">
    <property type="entry name" value="FAMILY ACETYLTRANSFERASE, PUTATIVE (AFU_ORTHOLOGUE AFUA_7G00850)-RELATED"/>
    <property type="match status" value="1"/>
</dbReference>
<dbReference type="EMBL" id="JAHRHY010000011">
    <property type="protein sequence ID" value="KAG9065849.1"/>
    <property type="molecule type" value="Genomic_DNA"/>
</dbReference>
<dbReference type="InterPro" id="IPR000182">
    <property type="entry name" value="GNAT_dom"/>
</dbReference>
<dbReference type="Gene3D" id="3.40.630.30">
    <property type="match status" value="1"/>
</dbReference>